<reference evidence="3" key="1">
    <citation type="submission" date="2016-03" db="EMBL/GenBank/DDBJ databases">
        <authorList>
            <person name="Ploux O."/>
        </authorList>
    </citation>
    <scope>NUCLEOTIDE SEQUENCE [LARGE SCALE GENOMIC DNA]</scope>
    <source>
        <strain evidence="3">UAMH 11012</strain>
    </source>
</reference>
<dbReference type="OrthoDB" id="3559580at2759"/>
<dbReference type="PANTHER" id="PTHR35391:SF5">
    <property type="entry name" value="DUF6590 DOMAIN-CONTAINING PROTEIN"/>
    <property type="match status" value="1"/>
</dbReference>
<evidence type="ECO:0000259" key="2">
    <source>
        <dbReference type="Pfam" id="PF20233"/>
    </source>
</evidence>
<feature type="region of interest" description="Disordered" evidence="1">
    <location>
        <begin position="133"/>
        <end position="156"/>
    </location>
</feature>
<organism evidence="3 4">
    <name type="scientific">Phialocephala subalpina</name>
    <dbReference type="NCBI Taxonomy" id="576137"/>
    <lineage>
        <taxon>Eukaryota</taxon>
        <taxon>Fungi</taxon>
        <taxon>Dikarya</taxon>
        <taxon>Ascomycota</taxon>
        <taxon>Pezizomycotina</taxon>
        <taxon>Leotiomycetes</taxon>
        <taxon>Helotiales</taxon>
        <taxon>Mollisiaceae</taxon>
        <taxon>Phialocephala</taxon>
        <taxon>Phialocephala fortinii species complex</taxon>
    </lineage>
</organism>
<evidence type="ECO:0000256" key="1">
    <source>
        <dbReference type="SAM" id="MobiDB-lite"/>
    </source>
</evidence>
<dbReference type="PANTHER" id="PTHR35391">
    <property type="entry name" value="C2H2-TYPE DOMAIN-CONTAINING PROTEIN-RELATED"/>
    <property type="match status" value="1"/>
</dbReference>
<feature type="region of interest" description="Disordered" evidence="1">
    <location>
        <begin position="404"/>
        <end position="457"/>
    </location>
</feature>
<feature type="compositionally biased region" description="Acidic residues" evidence="1">
    <location>
        <begin position="431"/>
        <end position="447"/>
    </location>
</feature>
<evidence type="ECO:0000313" key="3">
    <source>
        <dbReference type="EMBL" id="CZR67029.1"/>
    </source>
</evidence>
<dbReference type="AlphaFoldDB" id="A0A1L7XPR9"/>
<dbReference type="InterPro" id="IPR046497">
    <property type="entry name" value="DUF6590"/>
</dbReference>
<dbReference type="EMBL" id="FJOG01000041">
    <property type="protein sequence ID" value="CZR67029.1"/>
    <property type="molecule type" value="Genomic_DNA"/>
</dbReference>
<dbReference type="Pfam" id="PF20233">
    <property type="entry name" value="DUF6590"/>
    <property type="match status" value="1"/>
</dbReference>
<proteinExistence type="predicted"/>
<dbReference type="Proteomes" id="UP000184330">
    <property type="component" value="Unassembled WGS sequence"/>
</dbReference>
<feature type="domain" description="DUF6590" evidence="2">
    <location>
        <begin position="253"/>
        <end position="398"/>
    </location>
</feature>
<protein>
    <recommendedName>
        <fullName evidence="2">DUF6590 domain-containing protein</fullName>
    </recommendedName>
</protein>
<feature type="compositionally biased region" description="Basic and acidic residues" evidence="1">
    <location>
        <begin position="133"/>
        <end position="149"/>
    </location>
</feature>
<evidence type="ECO:0000313" key="4">
    <source>
        <dbReference type="Proteomes" id="UP000184330"/>
    </source>
</evidence>
<keyword evidence="4" id="KW-1185">Reference proteome</keyword>
<gene>
    <name evidence="3" type="ORF">PAC_16928</name>
</gene>
<name>A0A1L7XPR9_9HELO</name>
<accession>A0A1L7XPR9</accession>
<sequence length="558" mass="63194">MFHNLVVRTSVHLDFGVQDEKLTIYRKNRSYSISRTNPVAPKFPGEPNDMLDTVQQENIEVRARPVGAAWYYEHYKCKVEDCAAGVKSWNRPEKLKTHYKTWHSYSCEESGCVRGYPCGFESAAALETHRETVHRGTHSGESRFQDKPESPANTTYRTPDVIDHAILAPDGADTLQKMKGEEENQLRMTQPLPVNLDSSYSYERGTTLGSVSSENAFTNKFGSLDIVPREIRSRSSLTKIRRRLDSRFKVQPSSFFVFGRIFKVLWSEPTNFNDSGTECTVESEAAHGASNFNKPRPFLVVDNRRGHCICLPIATYGGQGTMKAGVHKEDHAIVYSSKTNPGCYSGDEHLRKSIRVEVIDPADELDPASRLNYGKLYTVEHNVKVCPIGRVARTYEQQVVDDYNDVHPPVADRPYYNIDDEDPHYSAYYDTGDEDPQYSAAEEEPSYDIDHGQQQHTGLSGILGSPHRETMSSKAYVHPQEVTLDSGGNPIPDQREAFGGEQAEIWKDTPIAANTSQTDGPASSLPWSQWEWDIERGRWKRWRATSKGETVWEWEKLP</sequence>